<dbReference type="AlphaFoldDB" id="A0A0D2J657"/>
<keyword evidence="2" id="KW-1185">Reference proteome</keyword>
<organism evidence="1 2">
    <name type="scientific">Dethiosulfatarculus sandiegensis</name>
    <dbReference type="NCBI Taxonomy" id="1429043"/>
    <lineage>
        <taxon>Bacteria</taxon>
        <taxon>Pseudomonadati</taxon>
        <taxon>Thermodesulfobacteriota</taxon>
        <taxon>Desulfarculia</taxon>
        <taxon>Desulfarculales</taxon>
        <taxon>Desulfarculaceae</taxon>
        <taxon>Dethiosulfatarculus</taxon>
    </lineage>
</organism>
<evidence type="ECO:0000313" key="1">
    <source>
        <dbReference type="EMBL" id="KIX11196.1"/>
    </source>
</evidence>
<dbReference type="Proteomes" id="UP000032233">
    <property type="component" value="Unassembled WGS sequence"/>
</dbReference>
<dbReference type="OrthoDB" id="5520321at2"/>
<evidence type="ECO:0000313" key="2">
    <source>
        <dbReference type="Proteomes" id="UP000032233"/>
    </source>
</evidence>
<comment type="caution">
    <text evidence="1">The sequence shown here is derived from an EMBL/GenBank/DDBJ whole genome shotgun (WGS) entry which is preliminary data.</text>
</comment>
<reference evidence="1 2" key="1">
    <citation type="submission" date="2013-11" db="EMBL/GenBank/DDBJ databases">
        <title>Metagenomic analysis of a methanogenic consortium involved in long chain n-alkane degradation.</title>
        <authorList>
            <person name="Davidova I.A."/>
            <person name="Callaghan A.V."/>
            <person name="Wawrik B."/>
            <person name="Pruitt S."/>
            <person name="Marks C."/>
            <person name="Duncan K.E."/>
            <person name="Suflita J.M."/>
        </authorList>
    </citation>
    <scope>NUCLEOTIDE SEQUENCE [LARGE SCALE GENOMIC DNA]</scope>
    <source>
        <strain evidence="1 2">SPR</strain>
    </source>
</reference>
<protein>
    <submittedName>
        <fullName evidence="1">Uncharacterized protein</fullName>
    </submittedName>
</protein>
<dbReference type="EMBL" id="AZAC01000067">
    <property type="protein sequence ID" value="KIX11196.1"/>
    <property type="molecule type" value="Genomic_DNA"/>
</dbReference>
<sequence length="89" mass="10229">MIRTDDSVIPERFDNLWKMIKAHGAEQWLEDKGVGPDLEGLTYLCRFAFFTGLISKGEVARQLELTGPERKKLIKTWYDIHREKGCGAC</sequence>
<gene>
    <name evidence="1" type="ORF">X474_25235</name>
</gene>
<name>A0A0D2J657_9BACT</name>
<dbReference type="InParanoid" id="A0A0D2J657"/>
<accession>A0A0D2J657</accession>
<proteinExistence type="predicted"/>
<dbReference type="RefSeq" id="WP_044352271.1">
    <property type="nucleotide sequence ID" value="NZ_AZAC01000067.1"/>
</dbReference>